<dbReference type="EMBL" id="KQ983114">
    <property type="protein sequence ID" value="KYQ47332.1"/>
    <property type="molecule type" value="Genomic_DNA"/>
</dbReference>
<dbReference type="InterPro" id="IPR011993">
    <property type="entry name" value="PH-like_dom_sf"/>
</dbReference>
<feature type="region of interest" description="Disordered" evidence="1">
    <location>
        <begin position="471"/>
        <end position="494"/>
    </location>
</feature>
<dbReference type="SUPFAM" id="SSF50729">
    <property type="entry name" value="PH domain-like"/>
    <property type="match status" value="1"/>
</dbReference>
<reference evidence="2 3" key="1">
    <citation type="submission" date="2015-09" db="EMBL/GenBank/DDBJ databases">
        <title>Trachymyrmex zeteki WGS genome.</title>
        <authorList>
            <person name="Nygaard S."/>
            <person name="Hu H."/>
            <person name="Boomsma J."/>
            <person name="Zhang G."/>
        </authorList>
    </citation>
    <scope>NUCLEOTIDE SEQUENCE [LARGE SCALE GENOMIC DNA]</scope>
    <source>
        <strain evidence="2">Tzet28-1</strain>
        <tissue evidence="2">Whole body</tissue>
    </source>
</reference>
<evidence type="ECO:0000313" key="2">
    <source>
        <dbReference type="EMBL" id="KYQ47332.1"/>
    </source>
</evidence>
<feature type="compositionally biased region" description="Polar residues" evidence="1">
    <location>
        <begin position="1"/>
        <end position="12"/>
    </location>
</feature>
<protein>
    <submittedName>
        <fullName evidence="2">Uncharacterized protein</fullName>
    </submittedName>
</protein>
<dbReference type="PANTHER" id="PTHR15832">
    <property type="entry name" value="SHC (SRC HOMOLOGY DOMAIN C-TERMINAL) ADAPTOR HOMOLOG"/>
    <property type="match status" value="1"/>
</dbReference>
<feature type="compositionally biased region" description="Basic and acidic residues" evidence="1">
    <location>
        <begin position="366"/>
        <end position="378"/>
    </location>
</feature>
<keyword evidence="3" id="KW-1185">Reference proteome</keyword>
<name>A0A151WHM2_9HYME</name>
<accession>A0A151WHM2</accession>
<evidence type="ECO:0000313" key="3">
    <source>
        <dbReference type="Proteomes" id="UP000075809"/>
    </source>
</evidence>
<sequence length="494" mass="57212">MTPMSTPANTYSPHPRRHEARKETSRYGNYLKYVKKSHLYLILRMLLLHKILYTCYSDRFTPVLLIVSLAGIKVCSPDGKVSTRDAHTDTPAEKDTSRLCTDVVVKKPSCPAASSKTQLHPLEFHAKKRPHVLPCLPLRENEFKQCVQMAHALRRIFYATCEPQHTQFSFLAREPGAHFSLQYCHSFITESAEQEERAWVLRPANTRGNIVSNVDTLTTTESQDLKASFCCLEDNITRGFEVPMAGTDIPKEVYEHSRYRCLFQEISRKRYRVLRNVFRHDASFESEPKSAIERLVALTAGQRTRIANSCASYGAGSPSSGVLGRGRVKRIRSHGKDHERDRERQAERERLTGRLKEKQRKRKREREREREREKERGTARVRGRTGTRGIQQLPLNVFNAAVEARKRSVGRSHRSASRKSRWGWNRVGRPERCSRFVFLVDFSLSLYVPGDIAEPVKHGIHILRLCELPPRDKQQRRQHQDRLTYNENDKKRTE</sequence>
<dbReference type="Gene3D" id="2.30.29.30">
    <property type="entry name" value="Pleckstrin-homology domain (PH domain)/Phosphotyrosine-binding domain (PTB)"/>
    <property type="match status" value="1"/>
</dbReference>
<evidence type="ECO:0000256" key="1">
    <source>
        <dbReference type="SAM" id="MobiDB-lite"/>
    </source>
</evidence>
<dbReference type="AlphaFoldDB" id="A0A151WHM2"/>
<dbReference type="PANTHER" id="PTHR15832:SF2">
    <property type="entry name" value="SH2 DOMAIN-CONTAINING PROTEIN"/>
    <property type="match status" value="1"/>
</dbReference>
<organism evidence="2 3">
    <name type="scientific">Mycetomoellerius zeteki</name>
    <dbReference type="NCBI Taxonomy" id="64791"/>
    <lineage>
        <taxon>Eukaryota</taxon>
        <taxon>Metazoa</taxon>
        <taxon>Ecdysozoa</taxon>
        <taxon>Arthropoda</taxon>
        <taxon>Hexapoda</taxon>
        <taxon>Insecta</taxon>
        <taxon>Pterygota</taxon>
        <taxon>Neoptera</taxon>
        <taxon>Endopterygota</taxon>
        <taxon>Hymenoptera</taxon>
        <taxon>Apocrita</taxon>
        <taxon>Aculeata</taxon>
        <taxon>Formicoidea</taxon>
        <taxon>Formicidae</taxon>
        <taxon>Myrmicinae</taxon>
        <taxon>Mycetomoellerius</taxon>
    </lineage>
</organism>
<proteinExistence type="predicted"/>
<feature type="compositionally biased region" description="Basic and acidic residues" evidence="1">
    <location>
        <begin position="334"/>
        <end position="356"/>
    </location>
</feature>
<dbReference type="Proteomes" id="UP000075809">
    <property type="component" value="Unassembled WGS sequence"/>
</dbReference>
<gene>
    <name evidence="2" type="ORF">ALC60_13666</name>
</gene>
<feature type="region of interest" description="Disordered" evidence="1">
    <location>
        <begin position="310"/>
        <end position="387"/>
    </location>
</feature>
<feature type="region of interest" description="Disordered" evidence="1">
    <location>
        <begin position="1"/>
        <end position="23"/>
    </location>
</feature>